<dbReference type="SUPFAM" id="SSF53448">
    <property type="entry name" value="Nucleotide-diphospho-sugar transferases"/>
    <property type="match status" value="1"/>
</dbReference>
<dbReference type="RefSeq" id="WP_342022973.1">
    <property type="nucleotide sequence ID" value="NZ_CP151657.1"/>
</dbReference>
<feature type="coiled-coil region" evidence="1">
    <location>
        <begin position="279"/>
        <end position="306"/>
    </location>
</feature>
<dbReference type="Gene3D" id="3.90.550.10">
    <property type="entry name" value="Spore Coat Polysaccharide Biosynthesis Protein SpsA, Chain A"/>
    <property type="match status" value="1"/>
</dbReference>
<keyword evidence="3" id="KW-0328">Glycosyltransferase</keyword>
<keyword evidence="1" id="KW-0175">Coiled coil</keyword>
<proteinExistence type="predicted"/>
<feature type="domain" description="Glycosyltransferase 2-like" evidence="2">
    <location>
        <begin position="23"/>
        <end position="191"/>
    </location>
</feature>
<dbReference type="Pfam" id="PF00535">
    <property type="entry name" value="Glycos_transf_2"/>
    <property type="match status" value="1"/>
</dbReference>
<reference evidence="3 4" key="1">
    <citation type="submission" date="2024-04" db="EMBL/GenBank/DDBJ databases">
        <title>Arthrobacter sp. from Plains bison fecal sample.</title>
        <authorList>
            <person name="Ruzzini A."/>
        </authorList>
    </citation>
    <scope>NUCLEOTIDE SEQUENCE [LARGE SCALE GENOMIC DNA]</scope>
    <source>
        <strain evidence="3 4">EINP1</strain>
    </source>
</reference>
<accession>A0ABZ2ZT12</accession>
<dbReference type="CDD" id="cd00761">
    <property type="entry name" value="Glyco_tranf_GTA_type"/>
    <property type="match status" value="1"/>
</dbReference>
<dbReference type="Proteomes" id="UP001448858">
    <property type="component" value="Chromosome"/>
</dbReference>
<dbReference type="InterPro" id="IPR050834">
    <property type="entry name" value="Glycosyltransf_2"/>
</dbReference>
<evidence type="ECO:0000259" key="2">
    <source>
        <dbReference type="Pfam" id="PF00535"/>
    </source>
</evidence>
<evidence type="ECO:0000313" key="4">
    <source>
        <dbReference type="Proteomes" id="UP001448858"/>
    </source>
</evidence>
<dbReference type="EC" id="2.4.-.-" evidence="3"/>
<organism evidence="3 4">
    <name type="scientific">Arthrobacter citreus</name>
    <dbReference type="NCBI Taxonomy" id="1670"/>
    <lineage>
        <taxon>Bacteria</taxon>
        <taxon>Bacillati</taxon>
        <taxon>Actinomycetota</taxon>
        <taxon>Actinomycetes</taxon>
        <taxon>Micrococcales</taxon>
        <taxon>Micrococcaceae</taxon>
        <taxon>Arthrobacter</taxon>
    </lineage>
</organism>
<protein>
    <submittedName>
        <fullName evidence="3">Glycosyltransferase family A protein</fullName>
        <ecNumber evidence="3">2.4.-.-</ecNumber>
    </submittedName>
</protein>
<dbReference type="InterPro" id="IPR001173">
    <property type="entry name" value="Glyco_trans_2-like"/>
</dbReference>
<dbReference type="PANTHER" id="PTHR43685:SF11">
    <property type="entry name" value="GLYCOSYLTRANSFERASE TAGX-RELATED"/>
    <property type="match status" value="1"/>
</dbReference>
<dbReference type="InterPro" id="IPR029044">
    <property type="entry name" value="Nucleotide-diphossugar_trans"/>
</dbReference>
<evidence type="ECO:0000313" key="3">
    <source>
        <dbReference type="EMBL" id="WZP15307.1"/>
    </source>
</evidence>
<gene>
    <name evidence="3" type="ORF">AAE021_14205</name>
</gene>
<dbReference type="EMBL" id="CP151657">
    <property type="protein sequence ID" value="WZP15307.1"/>
    <property type="molecule type" value="Genomic_DNA"/>
</dbReference>
<keyword evidence="3" id="KW-0808">Transferase</keyword>
<sequence>MEGEVEPNPGSEVSAPVPSSVAVIVRTKDRPQFLERALKNIFSQTYRGFRVVIVNDGGNRDQVEAVLARFPEAGRELVAVVNHESSRGMEAASNSGIRSCDSTYIAIHDDDDLWHPEFLERTVRHLDNCSDAGVVVRTTILYEEIVGGEIKETGSAPFWGNIQQISLGEMLQVNRAVPISFLYRRSLHEELGYYDEKMDVCGDWEFNIRVLSRQPIGFLDGEPLAFWSQRPAASGADANSIFDKAEDHRRFDRQVRDEYLRKDLTQGGLGILLEVSRLMADQKELLLENQRRMDAMQAELNEAIHRLEETVTHRTSLSGFLRRGGAAVAALRSALPGKSRP</sequence>
<name>A0ABZ2ZT12_9MICC</name>
<dbReference type="PANTHER" id="PTHR43685">
    <property type="entry name" value="GLYCOSYLTRANSFERASE"/>
    <property type="match status" value="1"/>
</dbReference>
<dbReference type="GO" id="GO:0016757">
    <property type="term" value="F:glycosyltransferase activity"/>
    <property type="evidence" value="ECO:0007669"/>
    <property type="project" value="UniProtKB-KW"/>
</dbReference>
<keyword evidence="4" id="KW-1185">Reference proteome</keyword>
<evidence type="ECO:0000256" key="1">
    <source>
        <dbReference type="SAM" id="Coils"/>
    </source>
</evidence>